<evidence type="ECO:0000313" key="6">
    <source>
        <dbReference type="EMBL" id="OZI68927.1"/>
    </source>
</evidence>
<feature type="signal peptide" evidence="3">
    <location>
        <begin position="1"/>
        <end position="35"/>
    </location>
</feature>
<evidence type="ECO:0000313" key="8">
    <source>
        <dbReference type="Proteomes" id="UP000217005"/>
    </source>
</evidence>
<reference evidence="6 7" key="1">
    <citation type="submission" date="2017-05" db="EMBL/GenBank/DDBJ databases">
        <title>Complete and WGS of Bordetella genogroups.</title>
        <authorList>
            <person name="Spilker T."/>
            <person name="Lipuma J."/>
        </authorList>
    </citation>
    <scope>NUCLEOTIDE SEQUENCE [LARGE SCALE GENOMIC DNA]</scope>
    <source>
        <strain evidence="6 7">AU9795</strain>
    </source>
</reference>
<dbReference type="InterPro" id="IPR028082">
    <property type="entry name" value="Peripla_BP_I"/>
</dbReference>
<protein>
    <submittedName>
        <fullName evidence="5">ABC transporter substrate-binding protein</fullName>
    </submittedName>
</protein>
<organism evidence="5 8">
    <name type="scientific">Bordetella genomosp. 1</name>
    <dbReference type="NCBI Taxonomy" id="1395607"/>
    <lineage>
        <taxon>Bacteria</taxon>
        <taxon>Pseudomonadati</taxon>
        <taxon>Pseudomonadota</taxon>
        <taxon>Betaproteobacteria</taxon>
        <taxon>Burkholderiales</taxon>
        <taxon>Alcaligenaceae</taxon>
        <taxon>Bordetella</taxon>
    </lineage>
</organism>
<dbReference type="Proteomes" id="UP000217005">
    <property type="component" value="Unassembled WGS sequence"/>
</dbReference>
<dbReference type="Gene3D" id="3.40.50.2300">
    <property type="match status" value="2"/>
</dbReference>
<evidence type="ECO:0000256" key="1">
    <source>
        <dbReference type="ARBA" id="ARBA00010062"/>
    </source>
</evidence>
<dbReference type="RefSeq" id="WP_094824847.1">
    <property type="nucleotide sequence ID" value="NZ_NEVL01000001.1"/>
</dbReference>
<dbReference type="EMBL" id="NEVL01000001">
    <property type="protein sequence ID" value="OZI40731.1"/>
    <property type="molecule type" value="Genomic_DNA"/>
</dbReference>
<dbReference type="InterPro" id="IPR028081">
    <property type="entry name" value="Leu-bd"/>
</dbReference>
<name>A0A261SUG2_9BORD</name>
<keyword evidence="7" id="KW-1185">Reference proteome</keyword>
<evidence type="ECO:0000313" key="5">
    <source>
        <dbReference type="EMBL" id="OZI40731.1"/>
    </source>
</evidence>
<comment type="similarity">
    <text evidence="1">Belongs to the leucine-binding protein family.</text>
</comment>
<reference evidence="5 8" key="2">
    <citation type="submission" date="2017-05" db="EMBL/GenBank/DDBJ databases">
        <title>Complete and WGS of Bordetella genogroups.</title>
        <authorList>
            <person name="Spilker T."/>
            <person name="LiPuma J."/>
        </authorList>
    </citation>
    <scope>NUCLEOTIDE SEQUENCE [LARGE SCALE GENOMIC DNA]</scope>
    <source>
        <strain evidence="5 8">AU17610</strain>
    </source>
</reference>
<dbReference type="EMBL" id="NEVR01000001">
    <property type="protein sequence ID" value="OZI68927.1"/>
    <property type="molecule type" value="Genomic_DNA"/>
</dbReference>
<dbReference type="CDD" id="cd06359">
    <property type="entry name" value="PBP1_Nba-like"/>
    <property type="match status" value="1"/>
</dbReference>
<keyword evidence="2 3" id="KW-0732">Signal</keyword>
<gene>
    <name evidence="6" type="ORF">CAL27_05575</name>
    <name evidence="5" type="ORF">CEG14_02935</name>
</gene>
<dbReference type="PANTHER" id="PTHR30483:SF6">
    <property type="entry name" value="PERIPLASMIC BINDING PROTEIN OF ABC TRANSPORTER FOR NATURAL AMINO ACIDS"/>
    <property type="match status" value="1"/>
</dbReference>
<dbReference type="Pfam" id="PF13458">
    <property type="entry name" value="Peripla_BP_6"/>
    <property type="match status" value="1"/>
</dbReference>
<evidence type="ECO:0000256" key="3">
    <source>
        <dbReference type="SAM" id="SignalP"/>
    </source>
</evidence>
<dbReference type="AlphaFoldDB" id="A0A261SUG2"/>
<sequence length="403" mass="42531">MNLGNTSVGVIGARLRAGAAVLAACCTVAGLPAQAAPAQEIKVGLVTTLSGPGAALGNEIRDGFNLALQHTGGKLGGVTAQVIVADDQQKADAGRQAVDRLLKRDKVDVMTGMVFSNVLLPVMPGILQSDTIYLSANTGPENYAGAGCHPNFFAVAWQNEDIPAAMGKYAADKGYKRVALIAPDYPGGRESLKGFKRLYQGGVAEEVYTQMGQLDYGVEISQLRASQPDAVFFFLPGGMGVNFIKQFNGAGLSGRIALLAPGFSGDQDTIAAVGAPIEGLFNTAQWSADLDNAANQRFVADFKAKYGRAPSLYAAQGYDTAMLLDSAVRQTGGDLAKPALRAALKRADFASVRGSFAFNTNQYPIQDYYLREVVKQPDGSLANKRVSTVLSKYHDPFASACKM</sequence>
<dbReference type="PANTHER" id="PTHR30483">
    <property type="entry name" value="LEUCINE-SPECIFIC-BINDING PROTEIN"/>
    <property type="match status" value="1"/>
</dbReference>
<dbReference type="Proteomes" id="UP000216354">
    <property type="component" value="Unassembled WGS sequence"/>
</dbReference>
<dbReference type="SUPFAM" id="SSF53822">
    <property type="entry name" value="Periplasmic binding protein-like I"/>
    <property type="match status" value="1"/>
</dbReference>
<proteinExistence type="inferred from homology"/>
<comment type="caution">
    <text evidence="5">The sequence shown here is derived from an EMBL/GenBank/DDBJ whole genome shotgun (WGS) entry which is preliminary data.</text>
</comment>
<evidence type="ECO:0000313" key="7">
    <source>
        <dbReference type="Proteomes" id="UP000216354"/>
    </source>
</evidence>
<evidence type="ECO:0000256" key="2">
    <source>
        <dbReference type="ARBA" id="ARBA00022729"/>
    </source>
</evidence>
<feature type="chain" id="PRO_5012130517" evidence="3">
    <location>
        <begin position="36"/>
        <end position="403"/>
    </location>
</feature>
<accession>A0A261SUG2</accession>
<feature type="domain" description="Leucine-binding protein" evidence="4">
    <location>
        <begin position="40"/>
        <end position="374"/>
    </location>
</feature>
<dbReference type="InterPro" id="IPR051010">
    <property type="entry name" value="BCAA_transport"/>
</dbReference>
<dbReference type="OrthoDB" id="8522748at2"/>
<evidence type="ECO:0000259" key="4">
    <source>
        <dbReference type="Pfam" id="PF13458"/>
    </source>
</evidence>